<dbReference type="PANTHER" id="PTHR43617">
    <property type="entry name" value="L-AMINO ACID N-ACETYLTRANSFERASE"/>
    <property type="match status" value="1"/>
</dbReference>
<dbReference type="SUPFAM" id="SSF55729">
    <property type="entry name" value="Acyl-CoA N-acyltransferases (Nat)"/>
    <property type="match status" value="1"/>
</dbReference>
<proteinExistence type="predicted"/>
<dbReference type="PROSITE" id="PS51186">
    <property type="entry name" value="GNAT"/>
    <property type="match status" value="1"/>
</dbReference>
<dbReference type="CDD" id="cd04301">
    <property type="entry name" value="NAT_SF"/>
    <property type="match status" value="1"/>
</dbReference>
<evidence type="ECO:0000313" key="3">
    <source>
        <dbReference type="EMBL" id="PLR17867.1"/>
    </source>
</evidence>
<evidence type="ECO:0000259" key="1">
    <source>
        <dbReference type="PROSITE" id="PS51186"/>
    </source>
</evidence>
<dbReference type="Proteomes" id="UP000234483">
    <property type="component" value="Unassembled WGS sequence"/>
</dbReference>
<evidence type="ECO:0000313" key="4">
    <source>
        <dbReference type="Proteomes" id="UP000234483"/>
    </source>
</evidence>
<dbReference type="EMBL" id="CP026100">
    <property type="protein sequence ID" value="AYV46957.1"/>
    <property type="molecule type" value="Genomic_DNA"/>
</dbReference>
<reference evidence="3 4" key="1">
    <citation type="submission" date="2017-12" db="EMBL/GenBank/DDBJ databases">
        <title>The genome sequence of Caulobacter flavus CGMCC1 15093.</title>
        <authorList>
            <person name="Gao J."/>
            <person name="Mao X."/>
            <person name="Sun J."/>
        </authorList>
    </citation>
    <scope>NUCLEOTIDE SEQUENCE [LARGE SCALE GENOMIC DNA]</scope>
    <source>
        <strain evidence="3 4">CGMCC1 15093</strain>
    </source>
</reference>
<reference evidence="2 5" key="2">
    <citation type="submission" date="2018-01" db="EMBL/GenBank/DDBJ databases">
        <title>Complete genome sequence of Caulobacter flavus RHGG3.</title>
        <authorList>
            <person name="Yang E."/>
        </authorList>
    </citation>
    <scope>NUCLEOTIDE SEQUENCE [LARGE SCALE GENOMIC DNA]</scope>
    <source>
        <strain evidence="2 5">RHGG3</strain>
    </source>
</reference>
<accession>A0A2N5CVM5</accession>
<organism evidence="3 4">
    <name type="scientific">Caulobacter flavus</name>
    <dbReference type="NCBI Taxonomy" id="1679497"/>
    <lineage>
        <taxon>Bacteria</taxon>
        <taxon>Pseudomonadati</taxon>
        <taxon>Pseudomonadota</taxon>
        <taxon>Alphaproteobacteria</taxon>
        <taxon>Caulobacterales</taxon>
        <taxon>Caulobacteraceae</taxon>
        <taxon>Caulobacter</taxon>
    </lineage>
</organism>
<dbReference type="InterPro" id="IPR016181">
    <property type="entry name" value="Acyl_CoA_acyltransferase"/>
</dbReference>
<evidence type="ECO:0000313" key="2">
    <source>
        <dbReference type="EMBL" id="AYV46957.1"/>
    </source>
</evidence>
<name>A0A2N5CVM5_9CAUL</name>
<dbReference type="Gene3D" id="3.40.630.30">
    <property type="match status" value="1"/>
</dbReference>
<dbReference type="AlphaFoldDB" id="A0A2N5CVM5"/>
<gene>
    <name evidence="2" type="ORF">C1707_12165</name>
    <name evidence="3" type="ORF">CFHF_08585</name>
</gene>
<dbReference type="RefSeq" id="WP_101712599.1">
    <property type="nucleotide sequence ID" value="NZ_CP026100.1"/>
</dbReference>
<keyword evidence="3" id="KW-0808">Transferase</keyword>
<dbReference type="EMBL" id="PJRQ01000015">
    <property type="protein sequence ID" value="PLR17867.1"/>
    <property type="molecule type" value="Genomic_DNA"/>
</dbReference>
<dbReference type="InterPro" id="IPR050276">
    <property type="entry name" value="MshD_Acetyltransferase"/>
</dbReference>
<evidence type="ECO:0000313" key="5">
    <source>
        <dbReference type="Proteomes" id="UP000281192"/>
    </source>
</evidence>
<dbReference type="GO" id="GO:0016747">
    <property type="term" value="F:acyltransferase activity, transferring groups other than amino-acyl groups"/>
    <property type="evidence" value="ECO:0007669"/>
    <property type="project" value="InterPro"/>
</dbReference>
<protein>
    <submittedName>
        <fullName evidence="3">GNAT family N-acetyltransferase</fullName>
    </submittedName>
</protein>
<dbReference type="Proteomes" id="UP000281192">
    <property type="component" value="Chromosome"/>
</dbReference>
<dbReference type="OrthoDB" id="9797178at2"/>
<dbReference type="Pfam" id="PF00583">
    <property type="entry name" value="Acetyltransf_1"/>
    <property type="match status" value="1"/>
</dbReference>
<dbReference type="PANTHER" id="PTHR43617:SF2">
    <property type="entry name" value="UPF0039 PROTEIN SLL0451"/>
    <property type="match status" value="1"/>
</dbReference>
<sequence length="164" mass="17189">MPIRPERPEDVAAIGVVTSAAFLGRPYSSQTEALIVAALRAAGALSLSLVAEVDDQVVGHIAFSPVDIEVSSGDWYGLGPVSVTPDQQGTGLGQALIHEGLKQLEARGAAGCVLLGSPKYYERFGFVADEALTYGGESSPYLQRLVFKGRPPRGAVTYHTAFGA</sequence>
<dbReference type="KEGG" id="cfh:C1707_12165"/>
<feature type="domain" description="N-acetyltransferase" evidence="1">
    <location>
        <begin position="1"/>
        <end position="146"/>
    </location>
</feature>
<keyword evidence="5" id="KW-1185">Reference proteome</keyword>
<dbReference type="InterPro" id="IPR000182">
    <property type="entry name" value="GNAT_dom"/>
</dbReference>